<dbReference type="AlphaFoldDB" id="A0AA36PIS6"/>
<accession>A0AA36PIS6</accession>
<evidence type="ECO:0000313" key="2">
    <source>
        <dbReference type="Proteomes" id="UP000040841"/>
    </source>
</evidence>
<proteinExistence type="predicted"/>
<evidence type="ECO:0008006" key="3">
    <source>
        <dbReference type="Google" id="ProtNLM"/>
    </source>
</evidence>
<dbReference type="EMBL" id="CQBM01000002">
    <property type="protein sequence ID" value="CNH84419.1"/>
    <property type="molecule type" value="Genomic_DNA"/>
</dbReference>
<dbReference type="Proteomes" id="UP000040841">
    <property type="component" value="Unassembled WGS sequence"/>
</dbReference>
<reference evidence="1 2" key="1">
    <citation type="submission" date="2015-03" db="EMBL/GenBank/DDBJ databases">
        <authorList>
            <consortium name="Pathogen Informatics"/>
            <person name="Murphy D."/>
        </authorList>
    </citation>
    <scope>NUCLEOTIDE SEQUENCE [LARGE SCALE GENOMIC DNA]</scope>
    <source>
        <strain evidence="1 2">FE82747</strain>
    </source>
</reference>
<dbReference type="NCBIfam" id="NF047376">
    <property type="entry name" value="TAA_AbiEi"/>
    <property type="match status" value="1"/>
</dbReference>
<dbReference type="RefSeq" id="WP_049646470.1">
    <property type="nucleotide sequence ID" value="NZ_CABHYS010000028.1"/>
</dbReference>
<evidence type="ECO:0000313" key="1">
    <source>
        <dbReference type="EMBL" id="CNH84419.1"/>
    </source>
</evidence>
<gene>
    <name evidence="1" type="ORF">ERS008502_01504</name>
</gene>
<protein>
    <recommendedName>
        <fullName evidence="3">Type IV toxin-antitoxin system AbiEi family antitoxin domain-containing protein</fullName>
    </recommendedName>
</protein>
<dbReference type="InterPro" id="IPR059220">
    <property type="entry name" value="AbiEi"/>
</dbReference>
<name>A0AA36PIS6_YERMO</name>
<organism evidence="1 2">
    <name type="scientific">Yersinia mollaretii</name>
    <dbReference type="NCBI Taxonomy" id="33060"/>
    <lineage>
        <taxon>Bacteria</taxon>
        <taxon>Pseudomonadati</taxon>
        <taxon>Pseudomonadota</taxon>
        <taxon>Gammaproteobacteria</taxon>
        <taxon>Enterobacterales</taxon>
        <taxon>Yersiniaceae</taxon>
        <taxon>Yersinia</taxon>
    </lineage>
</organism>
<sequence>MNKLTAISKLDEFSRNGRYVFHLHDFDKIFPDESPRALKASLTRLVESHILTRAAQGIYVYERGTKDSYVLEHIVKTMRRGEYSYVSLESALSQYGVISQIPIDRLTVMTTGRSGEYKTPWGVIELTHTGRSVSDILAGTMVTKSPIRFAKKETAVRDLRRVGRNTHLIDNMELVNV</sequence>
<comment type="caution">
    <text evidence="1">The sequence shown here is derived from an EMBL/GenBank/DDBJ whole genome shotgun (WGS) entry which is preliminary data.</text>
</comment>